<dbReference type="Proteomes" id="UP000037397">
    <property type="component" value="Unassembled WGS sequence"/>
</dbReference>
<dbReference type="InterPro" id="IPR000515">
    <property type="entry name" value="MetI-like"/>
</dbReference>
<feature type="transmembrane region" description="Helical" evidence="6">
    <location>
        <begin position="58"/>
        <end position="82"/>
    </location>
</feature>
<evidence type="ECO:0000256" key="5">
    <source>
        <dbReference type="ARBA" id="ARBA00023136"/>
    </source>
</evidence>
<evidence type="ECO:0000259" key="8">
    <source>
        <dbReference type="PROSITE" id="PS50928"/>
    </source>
</evidence>
<dbReference type="GO" id="GO:0055085">
    <property type="term" value="P:transmembrane transport"/>
    <property type="evidence" value="ECO:0007669"/>
    <property type="project" value="InterPro"/>
</dbReference>
<dbReference type="EMBL" id="LAIR01000002">
    <property type="protein sequence ID" value="KNX39089.1"/>
    <property type="molecule type" value="Genomic_DNA"/>
</dbReference>
<dbReference type="Gene3D" id="1.10.3720.10">
    <property type="entry name" value="MetI-like"/>
    <property type="match status" value="1"/>
</dbReference>
<dbReference type="AlphaFoldDB" id="A0A0L6CMX1"/>
<keyword evidence="5 6" id="KW-0472">Membrane</keyword>
<proteinExistence type="inferred from homology"/>
<feature type="transmembrane region" description="Helical" evidence="6">
    <location>
        <begin position="159"/>
        <end position="182"/>
    </location>
</feature>
<dbReference type="Pfam" id="PF00528">
    <property type="entry name" value="BPD_transp_1"/>
    <property type="match status" value="1"/>
</dbReference>
<evidence type="ECO:0000256" key="6">
    <source>
        <dbReference type="RuleBase" id="RU363032"/>
    </source>
</evidence>
<reference evidence="10" key="1">
    <citation type="submission" date="2015-03" db="EMBL/GenBank/DDBJ databases">
        <title>Luteipulveratus halotolerans sp. nov., a novel actinobacterium (Dermacoccaceae) from Sarawak, Malaysia.</title>
        <authorList>
            <person name="Juboi H."/>
            <person name="Basik A."/>
            <person name="Shamsul S.S."/>
            <person name="Arnold P."/>
            <person name="Schmitt E.K."/>
            <person name="Sanglier J.-J."/>
            <person name="Yeo T."/>
        </authorList>
    </citation>
    <scope>NUCLEOTIDE SEQUENCE [LARGE SCALE GENOMIC DNA]</scope>
    <source>
        <strain evidence="10">C296001</strain>
    </source>
</reference>
<dbReference type="PATRIC" id="fig|1631356.3.peg.45"/>
<feature type="transmembrane region" description="Helical" evidence="6">
    <location>
        <begin position="94"/>
        <end position="116"/>
    </location>
</feature>
<keyword evidence="4 6" id="KW-1133">Transmembrane helix</keyword>
<dbReference type="PANTHER" id="PTHR30177">
    <property type="entry name" value="GLYCINE BETAINE/L-PROLINE TRANSPORT SYSTEM PERMEASE PROTEIN PROW"/>
    <property type="match status" value="1"/>
</dbReference>
<keyword evidence="2 6" id="KW-0813">Transport</keyword>
<evidence type="ECO:0000256" key="7">
    <source>
        <dbReference type="SAM" id="MobiDB-lite"/>
    </source>
</evidence>
<evidence type="ECO:0000256" key="3">
    <source>
        <dbReference type="ARBA" id="ARBA00022692"/>
    </source>
</evidence>
<accession>A0A0L6CMX1</accession>
<comment type="similarity">
    <text evidence="6">Belongs to the binding-protein-dependent transport system permease family.</text>
</comment>
<evidence type="ECO:0000256" key="1">
    <source>
        <dbReference type="ARBA" id="ARBA00004141"/>
    </source>
</evidence>
<feature type="region of interest" description="Disordered" evidence="7">
    <location>
        <begin position="224"/>
        <end position="254"/>
    </location>
</feature>
<dbReference type="CDD" id="cd06261">
    <property type="entry name" value="TM_PBP2"/>
    <property type="match status" value="1"/>
</dbReference>
<evidence type="ECO:0000313" key="9">
    <source>
        <dbReference type="EMBL" id="KNX39089.1"/>
    </source>
</evidence>
<dbReference type="SUPFAM" id="SSF161098">
    <property type="entry name" value="MetI-like"/>
    <property type="match status" value="1"/>
</dbReference>
<evidence type="ECO:0000256" key="4">
    <source>
        <dbReference type="ARBA" id="ARBA00022989"/>
    </source>
</evidence>
<dbReference type="GO" id="GO:0005886">
    <property type="term" value="C:plasma membrane"/>
    <property type="evidence" value="ECO:0007669"/>
    <property type="project" value="UniProtKB-SubCell"/>
</dbReference>
<evidence type="ECO:0000256" key="2">
    <source>
        <dbReference type="ARBA" id="ARBA00022448"/>
    </source>
</evidence>
<dbReference type="InterPro" id="IPR035906">
    <property type="entry name" value="MetI-like_sf"/>
</dbReference>
<feature type="transmembrane region" description="Helical" evidence="6">
    <location>
        <begin position="194"/>
        <end position="215"/>
    </location>
</feature>
<dbReference type="InterPro" id="IPR051204">
    <property type="entry name" value="ABC_transp_perm/SBD"/>
</dbReference>
<comment type="caution">
    <text evidence="9">The sequence shown here is derived from an EMBL/GenBank/DDBJ whole genome shotgun (WGS) entry which is preliminary data.</text>
</comment>
<organism evidence="9 10">
    <name type="scientific">Luteipulveratus halotolerans</name>
    <dbReference type="NCBI Taxonomy" id="1631356"/>
    <lineage>
        <taxon>Bacteria</taxon>
        <taxon>Bacillati</taxon>
        <taxon>Actinomycetota</taxon>
        <taxon>Actinomycetes</taxon>
        <taxon>Micrococcales</taxon>
        <taxon>Dermacoccaceae</taxon>
        <taxon>Luteipulveratus</taxon>
    </lineage>
</organism>
<dbReference type="PANTHER" id="PTHR30177:SF33">
    <property type="entry name" value="POSSIBLE OSMOPROTECTANT (GLYCINE BETAINE_CARNITINE_CHOLINE_L-PROLINE) TRANSPORT INTEGRAL MEMBRANE PROTEIN ABC TRANSPORTER PROZ"/>
    <property type="match status" value="1"/>
</dbReference>
<dbReference type="GO" id="GO:0031460">
    <property type="term" value="P:glycine betaine transport"/>
    <property type="evidence" value="ECO:0007669"/>
    <property type="project" value="TreeGrafter"/>
</dbReference>
<feature type="transmembrane region" description="Helical" evidence="6">
    <location>
        <begin position="29"/>
        <end position="51"/>
    </location>
</feature>
<feature type="compositionally biased region" description="Low complexity" evidence="7">
    <location>
        <begin position="243"/>
        <end position="254"/>
    </location>
</feature>
<dbReference type="PROSITE" id="PS50928">
    <property type="entry name" value="ABC_TM1"/>
    <property type="match status" value="1"/>
</dbReference>
<gene>
    <name evidence="9" type="ORF">VV01_00610</name>
</gene>
<keyword evidence="10" id="KW-1185">Reference proteome</keyword>
<keyword evidence="3 6" id="KW-0812">Transmembrane</keyword>
<sequence length="254" mass="26280">MITDTWKWLTDGSNWSGPDGIGHRIVEHVWYSGLVLLIALIIAIPLGSWIAHTGRAKWLVSIANSLRAVPSLGLLFAASMWLTPKFKGDGDAGFLVPAIAVLVILAIPPLLAGAYSGVSETDPAARDAAKGMGMSGMQVFGKVELPCALPLMFSGLRSATLQVIATATIAAFVGLDALGAFLRDGLASSIYPEMIGGSVLVAALALLADLLLALIQRTVVSPGLTGRTPRRRRGGADEATRLSAAGAHATGSSS</sequence>
<feature type="domain" description="ABC transmembrane type-1" evidence="8">
    <location>
        <begin position="25"/>
        <end position="212"/>
    </location>
</feature>
<protein>
    <submittedName>
        <fullName evidence="9">ABC transporter permease</fullName>
    </submittedName>
</protein>
<dbReference type="STRING" id="1631356.VV01_00610"/>
<comment type="subcellular location">
    <subcellularLocation>
        <location evidence="6">Cell membrane</location>
        <topology evidence="6">Multi-pass membrane protein</topology>
    </subcellularLocation>
    <subcellularLocation>
        <location evidence="1">Membrane</location>
        <topology evidence="1">Multi-pass membrane protein</topology>
    </subcellularLocation>
</comment>
<evidence type="ECO:0000313" key="10">
    <source>
        <dbReference type="Proteomes" id="UP000037397"/>
    </source>
</evidence>
<name>A0A0L6CMX1_9MICO</name>